<reference evidence="1" key="1">
    <citation type="submission" date="2023-01" db="EMBL/GenBank/DDBJ databases">
        <title>Genome assembly of the deep-sea coral Lophelia pertusa.</title>
        <authorList>
            <person name="Herrera S."/>
            <person name="Cordes E."/>
        </authorList>
    </citation>
    <scope>NUCLEOTIDE SEQUENCE</scope>
    <source>
        <strain evidence="1">USNM1676648</strain>
        <tissue evidence="1">Polyp</tissue>
    </source>
</reference>
<dbReference type="Proteomes" id="UP001163046">
    <property type="component" value="Unassembled WGS sequence"/>
</dbReference>
<accession>A0A9X0DA35</accession>
<organism evidence="1 2">
    <name type="scientific">Desmophyllum pertusum</name>
    <dbReference type="NCBI Taxonomy" id="174260"/>
    <lineage>
        <taxon>Eukaryota</taxon>
        <taxon>Metazoa</taxon>
        <taxon>Cnidaria</taxon>
        <taxon>Anthozoa</taxon>
        <taxon>Hexacorallia</taxon>
        <taxon>Scleractinia</taxon>
        <taxon>Caryophylliina</taxon>
        <taxon>Caryophylliidae</taxon>
        <taxon>Desmophyllum</taxon>
    </lineage>
</organism>
<sequence length="100" mass="11236">MSAAVKQIVTRQEEFSGDTSSRSTRLNFKTRRSDISPLQNLVNHLGHLVTGPVSIADVTKKELQCRFAERESSVKSGECRKTLDTLDLNIWEDICALIPF</sequence>
<protein>
    <submittedName>
        <fullName evidence="1">Uncharacterized protein</fullName>
    </submittedName>
</protein>
<name>A0A9X0DA35_9CNID</name>
<gene>
    <name evidence="1" type="ORF">OS493_008162</name>
</gene>
<dbReference type="EMBL" id="MU825399">
    <property type="protein sequence ID" value="KAJ7392922.1"/>
    <property type="molecule type" value="Genomic_DNA"/>
</dbReference>
<evidence type="ECO:0000313" key="1">
    <source>
        <dbReference type="EMBL" id="KAJ7392922.1"/>
    </source>
</evidence>
<proteinExistence type="predicted"/>
<evidence type="ECO:0000313" key="2">
    <source>
        <dbReference type="Proteomes" id="UP001163046"/>
    </source>
</evidence>
<comment type="caution">
    <text evidence="1">The sequence shown here is derived from an EMBL/GenBank/DDBJ whole genome shotgun (WGS) entry which is preliminary data.</text>
</comment>
<dbReference type="AlphaFoldDB" id="A0A9X0DA35"/>
<keyword evidence="2" id="KW-1185">Reference proteome</keyword>